<dbReference type="PANTHER" id="PTHR35344">
    <property type="entry name" value="GAS VESICLE STRUCTURAL PROTEIN 2-RELATED"/>
    <property type="match status" value="1"/>
</dbReference>
<comment type="subunit">
    <text evidence="4 5">The gas vesicle shell is 2 nm thick and consists of a single layer of this protein. It forms helical ribs nearly perpendicular to the long axis of the vesicle.</text>
</comment>
<evidence type="ECO:0000256" key="6">
    <source>
        <dbReference type="SAM" id="MobiDB-lite"/>
    </source>
</evidence>
<evidence type="ECO:0000256" key="3">
    <source>
        <dbReference type="ARBA" id="ARBA00035646"/>
    </source>
</evidence>
<dbReference type="OrthoDB" id="284387at2"/>
<dbReference type="InterPro" id="IPR050530">
    <property type="entry name" value="GvpA"/>
</dbReference>
<proteinExistence type="inferred from homology"/>
<comment type="function">
    <text evidence="4 5">Gas vesicles are hollow, gas filled proteinaceous nanostructures found in some microorganisms. During planktonic growth they allow positioning of the organism at a favorable depth for light or nutrient acquisition. GvpA forms the protein shell.</text>
</comment>
<keyword evidence="1 4" id="KW-0304">Gas vesicle</keyword>
<keyword evidence="8" id="KW-1185">Reference proteome</keyword>
<dbReference type="InterPro" id="IPR047870">
    <property type="entry name" value="Gas_vesicle_GvpA"/>
</dbReference>
<evidence type="ECO:0000313" key="7">
    <source>
        <dbReference type="EMBL" id="RYU14175.1"/>
    </source>
</evidence>
<feature type="region of interest" description="Disordered" evidence="6">
    <location>
        <begin position="124"/>
        <end position="144"/>
    </location>
</feature>
<name>A0A4Q5J8Y9_9ACTN</name>
<dbReference type="InterPro" id="IPR000638">
    <property type="entry name" value="Gas-vesicle_GvpA-like"/>
</dbReference>
<dbReference type="GO" id="GO:0012506">
    <property type="term" value="C:vesicle membrane"/>
    <property type="evidence" value="ECO:0007669"/>
    <property type="project" value="InterPro"/>
</dbReference>
<dbReference type="EMBL" id="SDPU01000012">
    <property type="protein sequence ID" value="RYU14175.1"/>
    <property type="molecule type" value="Genomic_DNA"/>
</dbReference>
<organism evidence="7 8">
    <name type="scientific">Nocardioides iriomotensis</name>
    <dbReference type="NCBI Taxonomy" id="715784"/>
    <lineage>
        <taxon>Bacteria</taxon>
        <taxon>Bacillati</taxon>
        <taxon>Actinomycetota</taxon>
        <taxon>Actinomycetes</taxon>
        <taxon>Propionibacteriales</taxon>
        <taxon>Nocardioidaceae</taxon>
        <taxon>Nocardioides</taxon>
    </lineage>
</organism>
<dbReference type="InterPro" id="IPR018493">
    <property type="entry name" value="GvpA-like_CS"/>
</dbReference>
<gene>
    <name evidence="4" type="primary">gvpA</name>
    <name evidence="7" type="ORF">ETU37_04535</name>
</gene>
<evidence type="ECO:0000256" key="2">
    <source>
        <dbReference type="ARBA" id="ARBA00035629"/>
    </source>
</evidence>
<dbReference type="HAMAP" id="MF_00576">
    <property type="entry name" value="Gas_vesicle_A"/>
    <property type="match status" value="1"/>
</dbReference>
<sequence length="144" mass="15378">MTASGGYLERPAPSGLADVVEVLLDRGLVIDAYVRVSLLGIELLTVDARVVVASVDTYLRFAEATNRLELEPKQGRGLTDLVTDIGGEVVENVAAKVVEKKIEPVAKPVRKVVGATRDAVDAVKDAAEPQSSASKRSARVARRR</sequence>
<evidence type="ECO:0000313" key="8">
    <source>
        <dbReference type="Proteomes" id="UP000291189"/>
    </source>
</evidence>
<dbReference type="GO" id="GO:0033172">
    <property type="term" value="C:gas vesicle shell"/>
    <property type="evidence" value="ECO:0007669"/>
    <property type="project" value="UniProtKB-UniRule"/>
</dbReference>
<dbReference type="AlphaFoldDB" id="A0A4Q5J8Y9"/>
<dbReference type="PROSITE" id="PS00234">
    <property type="entry name" value="GAS_VESICLE_A_1"/>
    <property type="match status" value="1"/>
</dbReference>
<evidence type="ECO:0000256" key="4">
    <source>
        <dbReference type="HAMAP-Rule" id="MF_00576"/>
    </source>
</evidence>
<dbReference type="Proteomes" id="UP000291189">
    <property type="component" value="Unassembled WGS sequence"/>
</dbReference>
<dbReference type="GO" id="GO:0005198">
    <property type="term" value="F:structural molecule activity"/>
    <property type="evidence" value="ECO:0007669"/>
    <property type="project" value="InterPro"/>
</dbReference>
<comment type="subcellular location">
    <subcellularLocation>
        <location evidence="2 4 5">Gas vesicle shell</location>
    </subcellularLocation>
</comment>
<evidence type="ECO:0000256" key="5">
    <source>
        <dbReference type="RuleBase" id="RU000632"/>
    </source>
</evidence>
<dbReference type="Pfam" id="PF00741">
    <property type="entry name" value="Gas_vesicle"/>
    <property type="match status" value="1"/>
</dbReference>
<comment type="caution">
    <text evidence="7">The sequence shown here is derived from an EMBL/GenBank/DDBJ whole genome shotgun (WGS) entry which is preliminary data.</text>
</comment>
<comment type="similarity">
    <text evidence="3 4 5">Belongs to the gas vesicle GvpA family.</text>
</comment>
<evidence type="ECO:0000256" key="1">
    <source>
        <dbReference type="ARBA" id="ARBA00022987"/>
    </source>
</evidence>
<protein>
    <recommendedName>
        <fullName evidence="4">Gas vesicle protein A</fullName>
        <shortName evidence="4">GVP</shortName>
    </recommendedName>
</protein>
<accession>A0A4Q5J8Y9</accession>
<reference evidence="7 8" key="1">
    <citation type="submission" date="2019-01" db="EMBL/GenBank/DDBJ databases">
        <title>Nocardioides guangzhouensis sp. nov., an actinobacterium isolated from soil.</title>
        <authorList>
            <person name="Fu Y."/>
            <person name="Cai Y."/>
            <person name="Lin Z."/>
            <person name="Chen P."/>
        </authorList>
    </citation>
    <scope>NUCLEOTIDE SEQUENCE [LARGE SCALE GENOMIC DNA]</scope>
    <source>
        <strain evidence="7 8">NBRC 105384</strain>
    </source>
</reference>
<dbReference type="PANTHER" id="PTHR35344:SF4">
    <property type="entry name" value="GAS VESICLE PROTEIN A1"/>
    <property type="match status" value="1"/>
</dbReference>
<dbReference type="PROSITE" id="PS00669">
    <property type="entry name" value="GAS_VESICLE_A_2"/>
    <property type="match status" value="1"/>
</dbReference>